<evidence type="ECO:0000313" key="2">
    <source>
        <dbReference type="Proteomes" id="UP000009875"/>
    </source>
</evidence>
<dbReference type="Gene3D" id="3.30.2000.30">
    <property type="match status" value="1"/>
</dbReference>
<dbReference type="eggNOG" id="ENOG50334JI">
    <property type="taxonomic scope" value="Bacteria"/>
</dbReference>
<comment type="caution">
    <text evidence="1">The sequence shown here is derived from an EMBL/GenBank/DDBJ whole genome shotgun (WGS) entry which is preliminary data.</text>
</comment>
<keyword evidence="2" id="KW-1185">Reference proteome</keyword>
<dbReference type="STRING" id="883081.HMPREF9698_01612"/>
<organism evidence="1 2">
    <name type="scientific">Alloiococcus otitis ATCC 51267</name>
    <dbReference type="NCBI Taxonomy" id="883081"/>
    <lineage>
        <taxon>Bacteria</taxon>
        <taxon>Bacillati</taxon>
        <taxon>Bacillota</taxon>
        <taxon>Bacilli</taxon>
        <taxon>Lactobacillales</taxon>
        <taxon>Carnobacteriaceae</taxon>
        <taxon>Alloiococcus</taxon>
    </lineage>
</organism>
<dbReference type="InterPro" id="IPR021508">
    <property type="entry name" value="Gp17-like"/>
</dbReference>
<dbReference type="Proteomes" id="UP000009875">
    <property type="component" value="Unassembled WGS sequence"/>
</dbReference>
<name>K9E6T0_9LACT</name>
<dbReference type="HOGENOM" id="CLU_154438_0_0_9"/>
<gene>
    <name evidence="1" type="ORF">HMPREF9698_01612</name>
</gene>
<dbReference type="OrthoDB" id="1701539at2"/>
<dbReference type="AlphaFoldDB" id="K9E6T0"/>
<protein>
    <recommendedName>
        <fullName evidence="3">DUF3168 domain-containing protein</fullName>
    </recommendedName>
</protein>
<dbReference type="InterPro" id="IPR053745">
    <property type="entry name" value="Viral_Tail_Comp_sf"/>
</dbReference>
<sequence length="131" mass="15255">MMALKAIDQQIFDWIYTVADGLGFDVYDFLPQYEVAYPFVVIGEVQVVPRQVKHRTLGTLHVRLDLWAEQESRRQISDMTEDLMEQLSGWAELDSRWVKMAISNSTKRLLSDTSTDKPLWHGVLDLEFNIH</sequence>
<evidence type="ECO:0008006" key="3">
    <source>
        <dbReference type="Google" id="ProtNLM"/>
    </source>
</evidence>
<dbReference type="EMBL" id="AGXA01000034">
    <property type="protein sequence ID" value="EKU92859.1"/>
    <property type="molecule type" value="Genomic_DNA"/>
</dbReference>
<evidence type="ECO:0000313" key="1">
    <source>
        <dbReference type="EMBL" id="EKU92859.1"/>
    </source>
</evidence>
<reference evidence="1 2" key="1">
    <citation type="submission" date="2012-09" db="EMBL/GenBank/DDBJ databases">
        <title>The Genome Sequence of Alloiococcus otitis ATCC 51267.</title>
        <authorList>
            <consortium name="The Broad Institute Genome Sequencing Platform"/>
            <person name="Earl A."/>
            <person name="Ward D."/>
            <person name="Feldgarden M."/>
            <person name="Gevers D."/>
            <person name="Huys G."/>
            <person name="Walker B."/>
            <person name="Young S.K."/>
            <person name="Zeng Q."/>
            <person name="Gargeya S."/>
            <person name="Fitzgerald M."/>
            <person name="Haas B."/>
            <person name="Abouelleil A."/>
            <person name="Alvarado L."/>
            <person name="Arachchi H.M."/>
            <person name="Berlin A.M."/>
            <person name="Chapman S.B."/>
            <person name="Goldberg J."/>
            <person name="Griggs A."/>
            <person name="Gujja S."/>
            <person name="Hansen M."/>
            <person name="Howarth C."/>
            <person name="Imamovic A."/>
            <person name="Larimer J."/>
            <person name="McCowen C."/>
            <person name="Montmayeur A."/>
            <person name="Murphy C."/>
            <person name="Neiman D."/>
            <person name="Pearson M."/>
            <person name="Priest M."/>
            <person name="Roberts A."/>
            <person name="Saif S."/>
            <person name="Shea T."/>
            <person name="Sisk P."/>
            <person name="Sykes S."/>
            <person name="Wortman J."/>
            <person name="Nusbaum C."/>
            <person name="Birren B."/>
        </authorList>
    </citation>
    <scope>NUCLEOTIDE SEQUENCE [LARGE SCALE GENOMIC DNA]</scope>
    <source>
        <strain evidence="1 2">ATCC 51267</strain>
    </source>
</reference>
<dbReference type="Pfam" id="PF11367">
    <property type="entry name" value="Tail_completion_gp17"/>
    <property type="match status" value="1"/>
</dbReference>
<accession>K9E6T0</accession>
<proteinExistence type="predicted"/>